<keyword evidence="7 12" id="KW-1133">Transmembrane helix</keyword>
<evidence type="ECO:0000256" key="6">
    <source>
        <dbReference type="ARBA" id="ARBA00022970"/>
    </source>
</evidence>
<comment type="subcellular location">
    <subcellularLocation>
        <location evidence="1">Endomembrane system</location>
        <topology evidence="1">Multi-pass membrane protein</topology>
    </subcellularLocation>
</comment>
<evidence type="ECO:0000313" key="14">
    <source>
        <dbReference type="EMBL" id="CAK7325326.1"/>
    </source>
</evidence>
<comment type="function">
    <text evidence="10">Carrier protein involved in proton-driven auxin influx. Mediates the formation of auxin gradient from developing leaves (site of auxin biosynthesis) to tips by contributing to the loading of auxin in vascular tissues and facilitating acropetal (base to tip) auxin transport within inner tissues of the root apex, and basipetal (tip to base) auxin transport within outer tissues of the root apex. May be involved in lateral roots and nodules formation.</text>
</comment>
<evidence type="ECO:0000313" key="15">
    <source>
        <dbReference type="Proteomes" id="UP001314170"/>
    </source>
</evidence>
<dbReference type="Proteomes" id="UP001314170">
    <property type="component" value="Unassembled WGS sequence"/>
</dbReference>
<keyword evidence="8 12" id="KW-0472">Membrane</keyword>
<dbReference type="AlphaFoldDB" id="A0AAV1QZ72"/>
<dbReference type="InterPro" id="IPR013057">
    <property type="entry name" value="AA_transpt_TM"/>
</dbReference>
<evidence type="ECO:0000256" key="11">
    <source>
        <dbReference type="SAM" id="MobiDB-lite"/>
    </source>
</evidence>
<keyword evidence="4 12" id="KW-0812">Transmembrane</keyword>
<reference evidence="14 15" key="1">
    <citation type="submission" date="2024-01" db="EMBL/GenBank/DDBJ databases">
        <authorList>
            <person name="Waweru B."/>
        </authorList>
    </citation>
    <scope>NUCLEOTIDE SEQUENCE [LARGE SCALE GENOMIC DNA]</scope>
</reference>
<feature type="domain" description="Amino acid transporter transmembrane" evidence="13">
    <location>
        <begin position="38"/>
        <end position="119"/>
    </location>
</feature>
<comment type="caution">
    <text evidence="14">The sequence shown here is derived from an EMBL/GenBank/DDBJ whole genome shotgun (WGS) entry which is preliminary data.</text>
</comment>
<protein>
    <recommendedName>
        <fullName evidence="13">Amino acid transporter transmembrane domain-containing protein</fullName>
    </recommendedName>
</protein>
<accession>A0AAV1QZ72</accession>
<dbReference type="EMBL" id="CAWUPB010000850">
    <property type="protein sequence ID" value="CAK7325326.1"/>
    <property type="molecule type" value="Genomic_DNA"/>
</dbReference>
<keyword evidence="5" id="KW-0769">Symport</keyword>
<evidence type="ECO:0000256" key="1">
    <source>
        <dbReference type="ARBA" id="ARBA00004127"/>
    </source>
</evidence>
<sequence length="145" mass="15900">MATVGPNSTNKSKTEKENGVVDSSTELDAGALFVLKSGGSWIHCGYHLTTSIVGPVTFTFPFALALLGWAPGVLCLTLAALVTFYAYNLLSVVLEHQEQLGKRQIRFRDMAEDILGDLLPRFLGSNKLWFVFGPKQPKTKGMHEE</sequence>
<evidence type="ECO:0000256" key="7">
    <source>
        <dbReference type="ARBA" id="ARBA00022989"/>
    </source>
</evidence>
<dbReference type="GO" id="GO:0009734">
    <property type="term" value="P:auxin-activated signaling pathway"/>
    <property type="evidence" value="ECO:0007669"/>
    <property type="project" value="UniProtKB-KW"/>
</dbReference>
<evidence type="ECO:0000259" key="13">
    <source>
        <dbReference type="Pfam" id="PF01490"/>
    </source>
</evidence>
<dbReference type="PANTHER" id="PTHR48017">
    <property type="entry name" value="OS05G0424000 PROTEIN-RELATED"/>
    <property type="match status" value="1"/>
</dbReference>
<gene>
    <name evidence="14" type="ORF">DCAF_LOCUS3000</name>
</gene>
<evidence type="ECO:0000256" key="12">
    <source>
        <dbReference type="SAM" id="Phobius"/>
    </source>
</evidence>
<dbReference type="GO" id="GO:0012505">
    <property type="term" value="C:endomembrane system"/>
    <property type="evidence" value="ECO:0007669"/>
    <property type="project" value="UniProtKB-SubCell"/>
</dbReference>
<dbReference type="Pfam" id="PF01490">
    <property type="entry name" value="Aa_trans"/>
    <property type="match status" value="1"/>
</dbReference>
<keyword evidence="9" id="KW-0927">Auxin signaling pathway</keyword>
<dbReference type="GO" id="GO:0015293">
    <property type="term" value="F:symporter activity"/>
    <property type="evidence" value="ECO:0007669"/>
    <property type="project" value="UniProtKB-KW"/>
</dbReference>
<feature type="compositionally biased region" description="Polar residues" evidence="11">
    <location>
        <begin position="1"/>
        <end position="11"/>
    </location>
</feature>
<proteinExistence type="inferred from homology"/>
<feature type="region of interest" description="Disordered" evidence="11">
    <location>
        <begin position="1"/>
        <end position="22"/>
    </location>
</feature>
<evidence type="ECO:0000256" key="5">
    <source>
        <dbReference type="ARBA" id="ARBA00022847"/>
    </source>
</evidence>
<evidence type="ECO:0000256" key="4">
    <source>
        <dbReference type="ARBA" id="ARBA00022692"/>
    </source>
</evidence>
<evidence type="ECO:0000256" key="8">
    <source>
        <dbReference type="ARBA" id="ARBA00023136"/>
    </source>
</evidence>
<dbReference type="GO" id="GO:0006865">
    <property type="term" value="P:amino acid transport"/>
    <property type="evidence" value="ECO:0007669"/>
    <property type="project" value="UniProtKB-KW"/>
</dbReference>
<keyword evidence="3" id="KW-0813">Transport</keyword>
<name>A0AAV1QZ72_9ROSI</name>
<evidence type="ECO:0000256" key="2">
    <source>
        <dbReference type="ARBA" id="ARBA00005590"/>
    </source>
</evidence>
<organism evidence="14 15">
    <name type="scientific">Dovyalis caffra</name>
    <dbReference type="NCBI Taxonomy" id="77055"/>
    <lineage>
        <taxon>Eukaryota</taxon>
        <taxon>Viridiplantae</taxon>
        <taxon>Streptophyta</taxon>
        <taxon>Embryophyta</taxon>
        <taxon>Tracheophyta</taxon>
        <taxon>Spermatophyta</taxon>
        <taxon>Magnoliopsida</taxon>
        <taxon>eudicotyledons</taxon>
        <taxon>Gunneridae</taxon>
        <taxon>Pentapetalae</taxon>
        <taxon>rosids</taxon>
        <taxon>fabids</taxon>
        <taxon>Malpighiales</taxon>
        <taxon>Salicaceae</taxon>
        <taxon>Flacourtieae</taxon>
        <taxon>Dovyalis</taxon>
    </lineage>
</organism>
<feature type="transmembrane region" description="Helical" evidence="12">
    <location>
        <begin position="62"/>
        <end position="87"/>
    </location>
</feature>
<keyword evidence="15" id="KW-1185">Reference proteome</keyword>
<evidence type="ECO:0000256" key="10">
    <source>
        <dbReference type="ARBA" id="ARBA00045588"/>
    </source>
</evidence>
<comment type="similarity">
    <text evidence="2">Belongs to the amino acid/polyamine transporter 2 family. Amino acid/auxin permease (AAAP) (TC 2.A.18.1) subfamily.</text>
</comment>
<evidence type="ECO:0000256" key="3">
    <source>
        <dbReference type="ARBA" id="ARBA00022448"/>
    </source>
</evidence>
<keyword evidence="6" id="KW-0029">Amino-acid transport</keyword>
<evidence type="ECO:0000256" key="9">
    <source>
        <dbReference type="ARBA" id="ARBA00023294"/>
    </source>
</evidence>